<dbReference type="OrthoDB" id="422086at2759"/>
<organism evidence="14 15">
    <name type="scientific">Mycena chlorophos</name>
    <name type="common">Agaric fungus</name>
    <name type="synonym">Agaricus chlorophos</name>
    <dbReference type="NCBI Taxonomy" id="658473"/>
    <lineage>
        <taxon>Eukaryota</taxon>
        <taxon>Fungi</taxon>
        <taxon>Dikarya</taxon>
        <taxon>Basidiomycota</taxon>
        <taxon>Agaricomycotina</taxon>
        <taxon>Agaricomycetes</taxon>
        <taxon>Agaricomycetidae</taxon>
        <taxon>Agaricales</taxon>
        <taxon>Marasmiineae</taxon>
        <taxon>Mycenaceae</taxon>
        <taxon>Mycena</taxon>
    </lineage>
</organism>
<dbReference type="GO" id="GO:0005783">
    <property type="term" value="C:endoplasmic reticulum"/>
    <property type="evidence" value="ECO:0007669"/>
    <property type="project" value="TreeGrafter"/>
</dbReference>
<evidence type="ECO:0000256" key="12">
    <source>
        <dbReference type="SAM" id="Phobius"/>
    </source>
</evidence>
<evidence type="ECO:0000256" key="8">
    <source>
        <dbReference type="ARBA" id="ARBA00023098"/>
    </source>
</evidence>
<dbReference type="Proteomes" id="UP000613580">
    <property type="component" value="Unassembled WGS sequence"/>
</dbReference>
<evidence type="ECO:0000256" key="11">
    <source>
        <dbReference type="ARBA" id="ARBA00023264"/>
    </source>
</evidence>
<evidence type="ECO:0000256" key="5">
    <source>
        <dbReference type="ARBA" id="ARBA00022692"/>
    </source>
</evidence>
<evidence type="ECO:0000256" key="4">
    <source>
        <dbReference type="ARBA" id="ARBA00022691"/>
    </source>
</evidence>
<evidence type="ECO:0000256" key="10">
    <source>
        <dbReference type="ARBA" id="ARBA00023209"/>
    </source>
</evidence>
<keyword evidence="3" id="KW-0489">Methyltransferase</keyword>
<keyword evidence="9 12" id="KW-0472">Membrane</keyword>
<dbReference type="PANTHER" id="PTHR12714">
    <property type="entry name" value="PROTEIN-S ISOPRENYLCYSTEINE O-METHYLTRANSFERASE"/>
    <property type="match status" value="1"/>
</dbReference>
<gene>
    <name evidence="14" type="ORF">HMN09_00162100</name>
</gene>
<keyword evidence="10" id="KW-0594">Phospholipid biosynthesis</keyword>
<evidence type="ECO:0000256" key="3">
    <source>
        <dbReference type="ARBA" id="ARBA00022603"/>
    </source>
</evidence>
<feature type="transmembrane region" description="Helical" evidence="12">
    <location>
        <begin position="140"/>
        <end position="156"/>
    </location>
</feature>
<feature type="signal peptide" evidence="13">
    <location>
        <begin position="1"/>
        <end position="21"/>
    </location>
</feature>
<keyword evidence="5 12" id="KW-0812">Transmembrane</keyword>
<evidence type="ECO:0000256" key="6">
    <source>
        <dbReference type="ARBA" id="ARBA00022824"/>
    </source>
</evidence>
<dbReference type="GO" id="GO:0032259">
    <property type="term" value="P:methylation"/>
    <property type="evidence" value="ECO:0007669"/>
    <property type="project" value="UniProtKB-KW"/>
</dbReference>
<dbReference type="GO" id="GO:0006656">
    <property type="term" value="P:phosphatidylcholine biosynthetic process"/>
    <property type="evidence" value="ECO:0007669"/>
    <property type="project" value="UniProtKB-UniPathway"/>
</dbReference>
<dbReference type="InterPro" id="IPR007318">
    <property type="entry name" value="Phopholipid_MeTrfase"/>
</dbReference>
<evidence type="ECO:0000313" key="15">
    <source>
        <dbReference type="Proteomes" id="UP000613580"/>
    </source>
</evidence>
<keyword evidence="11" id="KW-1208">Phospholipid metabolism</keyword>
<keyword evidence="2" id="KW-0444">Lipid biosynthesis</keyword>
<evidence type="ECO:0000256" key="13">
    <source>
        <dbReference type="SAM" id="SignalP"/>
    </source>
</evidence>
<feature type="transmembrane region" description="Helical" evidence="12">
    <location>
        <begin position="86"/>
        <end position="105"/>
    </location>
</feature>
<dbReference type="Gene3D" id="1.20.120.1630">
    <property type="match status" value="1"/>
</dbReference>
<keyword evidence="13" id="KW-0732">Signal</keyword>
<evidence type="ECO:0008006" key="16">
    <source>
        <dbReference type="Google" id="ProtNLM"/>
    </source>
</evidence>
<evidence type="ECO:0000256" key="7">
    <source>
        <dbReference type="ARBA" id="ARBA00022989"/>
    </source>
</evidence>
<dbReference type="Pfam" id="PF04191">
    <property type="entry name" value="PEMT"/>
    <property type="match status" value="1"/>
</dbReference>
<keyword evidence="6" id="KW-0256">Endoplasmic reticulum</keyword>
<comment type="subcellular location">
    <subcellularLocation>
        <location evidence="1">Endomembrane system</location>
        <topology evidence="1">Multi-pass membrane protein</topology>
    </subcellularLocation>
</comment>
<dbReference type="UniPathway" id="UPA00753"/>
<keyword evidence="8" id="KW-0443">Lipid metabolism</keyword>
<keyword evidence="4" id="KW-0949">S-adenosyl-L-methionine</keyword>
<feature type="chain" id="PRO_5034303494" description="Protein-S-isoprenylcysteine O-methyltransferase" evidence="13">
    <location>
        <begin position="22"/>
        <end position="231"/>
    </location>
</feature>
<keyword evidence="15" id="KW-1185">Reference proteome</keyword>
<sequence length="231" mass="24632">MNSGSLLVLPRILASLACALGFHISVTPPNPPLKPERSGCETTTVPIRGSLLDAVLLAMGVREGMKMLLWAATGTKLSLPTLPPALTPRMLTGALLLSAGGLLRLQCYRTLGRHFTFEPGIAADHTLITHGPYGIVRHPSYAASVLVFAGLVGYYGARGTWVAEALLLDAGHGLNLVGVCLVVGFAGLVGLMVVGLIWRMPEEDQALRARFGAEWDRWAERVPFMICPGVL</sequence>
<feature type="transmembrane region" description="Helical" evidence="12">
    <location>
        <begin position="176"/>
        <end position="198"/>
    </location>
</feature>
<name>A0A8H6WKU1_MYCCL</name>
<accession>A0A8H6WKU1</accession>
<evidence type="ECO:0000256" key="2">
    <source>
        <dbReference type="ARBA" id="ARBA00022516"/>
    </source>
</evidence>
<dbReference type="GO" id="GO:0004671">
    <property type="term" value="F:protein C-terminal S-isoprenylcysteine carboxyl O-methyltransferase activity"/>
    <property type="evidence" value="ECO:0007669"/>
    <property type="project" value="TreeGrafter"/>
</dbReference>
<evidence type="ECO:0000256" key="1">
    <source>
        <dbReference type="ARBA" id="ARBA00004127"/>
    </source>
</evidence>
<comment type="caution">
    <text evidence="14">The sequence shown here is derived from an EMBL/GenBank/DDBJ whole genome shotgun (WGS) entry which is preliminary data.</text>
</comment>
<keyword evidence="3" id="KW-0808">Transferase</keyword>
<protein>
    <recommendedName>
        <fullName evidence="16">Protein-S-isoprenylcysteine O-methyltransferase</fullName>
    </recommendedName>
</protein>
<evidence type="ECO:0000313" key="14">
    <source>
        <dbReference type="EMBL" id="KAF7320761.1"/>
    </source>
</evidence>
<proteinExistence type="predicted"/>
<reference evidence="14" key="1">
    <citation type="submission" date="2020-05" db="EMBL/GenBank/DDBJ databases">
        <title>Mycena genomes resolve the evolution of fungal bioluminescence.</title>
        <authorList>
            <person name="Tsai I.J."/>
        </authorList>
    </citation>
    <scope>NUCLEOTIDE SEQUENCE</scope>
    <source>
        <strain evidence="14">110903Hualien_Pintung</strain>
    </source>
</reference>
<evidence type="ECO:0000256" key="9">
    <source>
        <dbReference type="ARBA" id="ARBA00023136"/>
    </source>
</evidence>
<dbReference type="EMBL" id="JACAZE010000002">
    <property type="protein sequence ID" value="KAF7320761.1"/>
    <property type="molecule type" value="Genomic_DNA"/>
</dbReference>
<dbReference type="PANTHER" id="PTHR12714:SF9">
    <property type="entry name" value="PROTEIN-S-ISOPRENYLCYSTEINE O-METHYLTRANSFERASE"/>
    <property type="match status" value="1"/>
</dbReference>
<keyword evidence="7 12" id="KW-1133">Transmembrane helix</keyword>
<dbReference type="AlphaFoldDB" id="A0A8H6WKU1"/>